<dbReference type="EMBL" id="QKKF02012532">
    <property type="protein sequence ID" value="RZF43652.1"/>
    <property type="molecule type" value="Genomic_DNA"/>
</dbReference>
<dbReference type="SMART" id="SM00364">
    <property type="entry name" value="LRR_BAC"/>
    <property type="match status" value="4"/>
</dbReference>
<dbReference type="Proteomes" id="UP000291343">
    <property type="component" value="Unassembled WGS sequence"/>
</dbReference>
<dbReference type="InterPro" id="IPR057437">
    <property type="entry name" value="PIF1/LRR1_PH"/>
</dbReference>
<dbReference type="InterPro" id="IPR032675">
    <property type="entry name" value="LRR_dom_sf"/>
</dbReference>
<sequence>MKLHCVVEVNNRLLPSLALNSRRGQKSTLRIASNGTTSDSAVILHQTNDNVSGTVYKIANNIETVFSRFISEGKSTIRLKVPKVDLAIKADPLELKCFLKTLACMLRKDSPVSKLPQLYDAIALKLAPTQKKTKLVIASVSEFPAGRYPTTLTTLQINSVRLKTIDSRITRLTALQILNISNNQITRLPKELGFMNLKELHLSGNRLGSTQNWNWVCYDQIQNSLQLLDLANNELKCLPVEIGRLKKLVTLKLSNNEIVRLPPGIGRIGTLQYLSISQNKIEWLPSTFKLLSLSKFDISGNCFKVFKGQDQFDFKSTSLKQLAAAVVLDKKLAYSPATLPPTLISYLDCFGVCKCGYPTLTKSPLLVVEFRSHRITSSLICDAPLGITSTMGLQFCRFACADNALFVHKSNPFNSRLSM</sequence>
<dbReference type="STRING" id="195883.A0A482XD89"/>
<name>A0A482XD89_LAOST</name>
<evidence type="ECO:0000313" key="6">
    <source>
        <dbReference type="Proteomes" id="UP000291343"/>
    </source>
</evidence>
<organism evidence="5 6">
    <name type="scientific">Laodelphax striatellus</name>
    <name type="common">Small brown planthopper</name>
    <name type="synonym">Delphax striatella</name>
    <dbReference type="NCBI Taxonomy" id="195883"/>
    <lineage>
        <taxon>Eukaryota</taxon>
        <taxon>Metazoa</taxon>
        <taxon>Ecdysozoa</taxon>
        <taxon>Arthropoda</taxon>
        <taxon>Hexapoda</taxon>
        <taxon>Insecta</taxon>
        <taxon>Pterygota</taxon>
        <taxon>Neoptera</taxon>
        <taxon>Paraneoptera</taxon>
        <taxon>Hemiptera</taxon>
        <taxon>Auchenorrhyncha</taxon>
        <taxon>Fulgoroidea</taxon>
        <taxon>Delphacidae</taxon>
        <taxon>Criomorphinae</taxon>
        <taxon>Laodelphax</taxon>
    </lineage>
</organism>
<dbReference type="SUPFAM" id="SSF52058">
    <property type="entry name" value="L domain-like"/>
    <property type="match status" value="1"/>
</dbReference>
<keyword evidence="2" id="KW-0677">Repeat</keyword>
<dbReference type="FunCoup" id="A0A482XD89">
    <property type="interactions" value="733"/>
</dbReference>
<dbReference type="GO" id="GO:0005737">
    <property type="term" value="C:cytoplasm"/>
    <property type="evidence" value="ECO:0007669"/>
    <property type="project" value="TreeGrafter"/>
</dbReference>
<dbReference type="PANTHER" id="PTHR48051">
    <property type="match status" value="1"/>
</dbReference>
<dbReference type="InterPro" id="IPR001611">
    <property type="entry name" value="Leu-rich_rpt"/>
</dbReference>
<dbReference type="SMR" id="A0A482XD89"/>
<evidence type="ECO:0000256" key="2">
    <source>
        <dbReference type="ARBA" id="ARBA00022737"/>
    </source>
</evidence>
<feature type="domain" description="PIF1/LRR1 pleckstrin homology" evidence="4">
    <location>
        <begin position="1"/>
        <end position="110"/>
    </location>
</feature>
<dbReference type="InterPro" id="IPR003591">
    <property type="entry name" value="Leu-rich_rpt_typical-subtyp"/>
</dbReference>
<proteinExistence type="predicted"/>
<evidence type="ECO:0000256" key="3">
    <source>
        <dbReference type="ARBA" id="ARBA00023242"/>
    </source>
</evidence>
<accession>A0A482XD89</accession>
<keyword evidence="1" id="KW-0433">Leucine-rich repeat</keyword>
<dbReference type="Pfam" id="PF13855">
    <property type="entry name" value="LRR_8"/>
    <property type="match status" value="1"/>
</dbReference>
<dbReference type="AlphaFoldDB" id="A0A482XD89"/>
<protein>
    <recommendedName>
        <fullName evidence="4">PIF1/LRR1 pleckstrin homology domain-containing protein</fullName>
    </recommendedName>
</protein>
<gene>
    <name evidence="5" type="ORF">LSTR_LSTR009249</name>
</gene>
<keyword evidence="6" id="KW-1185">Reference proteome</keyword>
<dbReference type="InParanoid" id="A0A482XD89"/>
<dbReference type="PANTHER" id="PTHR48051:SF52">
    <property type="entry name" value="LEUCINE-RICH REPEAT PROTEIN 1"/>
    <property type="match status" value="1"/>
</dbReference>
<evidence type="ECO:0000313" key="5">
    <source>
        <dbReference type="EMBL" id="RZF43652.1"/>
    </source>
</evidence>
<comment type="caution">
    <text evidence="5">The sequence shown here is derived from an EMBL/GenBank/DDBJ whole genome shotgun (WGS) entry which is preliminary data.</text>
</comment>
<evidence type="ECO:0000256" key="1">
    <source>
        <dbReference type="ARBA" id="ARBA00022614"/>
    </source>
</evidence>
<keyword evidence="3" id="KW-0539">Nucleus</keyword>
<dbReference type="Gene3D" id="3.80.10.10">
    <property type="entry name" value="Ribonuclease Inhibitor"/>
    <property type="match status" value="2"/>
</dbReference>
<evidence type="ECO:0000259" key="4">
    <source>
        <dbReference type="Pfam" id="PF25344"/>
    </source>
</evidence>
<reference evidence="5 6" key="1">
    <citation type="journal article" date="2017" name="Gigascience">
        <title>Genome sequence of the small brown planthopper, Laodelphax striatellus.</title>
        <authorList>
            <person name="Zhu J."/>
            <person name="Jiang F."/>
            <person name="Wang X."/>
            <person name="Yang P."/>
            <person name="Bao Y."/>
            <person name="Zhao W."/>
            <person name="Wang W."/>
            <person name="Lu H."/>
            <person name="Wang Q."/>
            <person name="Cui N."/>
            <person name="Li J."/>
            <person name="Chen X."/>
            <person name="Luo L."/>
            <person name="Yu J."/>
            <person name="Kang L."/>
            <person name="Cui F."/>
        </authorList>
    </citation>
    <scope>NUCLEOTIDE SEQUENCE [LARGE SCALE GENOMIC DNA]</scope>
    <source>
        <strain evidence="5">Lst14</strain>
    </source>
</reference>
<dbReference type="InterPro" id="IPR050216">
    <property type="entry name" value="LRR_domain-containing"/>
</dbReference>
<dbReference type="OrthoDB" id="17912at2759"/>
<dbReference type="Pfam" id="PF25344">
    <property type="entry name" value="PH_LRR1"/>
    <property type="match status" value="1"/>
</dbReference>
<dbReference type="SMART" id="SM00369">
    <property type="entry name" value="LRR_TYP"/>
    <property type="match status" value="3"/>
</dbReference>
<dbReference type="PROSITE" id="PS51450">
    <property type="entry name" value="LRR"/>
    <property type="match status" value="1"/>
</dbReference>